<organism evidence="4 5">
    <name type="scientific">Oedothorax gibbosus</name>
    <dbReference type="NCBI Taxonomy" id="931172"/>
    <lineage>
        <taxon>Eukaryota</taxon>
        <taxon>Metazoa</taxon>
        <taxon>Ecdysozoa</taxon>
        <taxon>Arthropoda</taxon>
        <taxon>Chelicerata</taxon>
        <taxon>Arachnida</taxon>
        <taxon>Araneae</taxon>
        <taxon>Araneomorphae</taxon>
        <taxon>Entelegynae</taxon>
        <taxon>Araneoidea</taxon>
        <taxon>Linyphiidae</taxon>
        <taxon>Erigoninae</taxon>
        <taxon>Oedothorax</taxon>
    </lineage>
</organism>
<dbReference type="InterPro" id="IPR012337">
    <property type="entry name" value="RNaseH-like_sf"/>
</dbReference>
<dbReference type="PANTHER" id="PTHR13602">
    <property type="entry name" value="UPF0488 PROTEIN C8ORF33"/>
    <property type="match status" value="1"/>
</dbReference>
<dbReference type="EMBL" id="JAFNEN010000005">
    <property type="protein sequence ID" value="KAG8201461.1"/>
    <property type="molecule type" value="Genomic_DNA"/>
</dbReference>
<evidence type="ECO:0000256" key="1">
    <source>
        <dbReference type="ARBA" id="ARBA00005707"/>
    </source>
</evidence>
<keyword evidence="5" id="KW-1185">Reference proteome</keyword>
<proteinExistence type="inferred from homology"/>
<gene>
    <name evidence="4" type="ORF">JTE90_024330</name>
</gene>
<dbReference type="InterPro" id="IPR029274">
    <property type="entry name" value="DUF4615"/>
</dbReference>
<evidence type="ECO:0000313" key="5">
    <source>
        <dbReference type="Proteomes" id="UP000827092"/>
    </source>
</evidence>
<dbReference type="Pfam" id="PF15393">
    <property type="entry name" value="DUF4615"/>
    <property type="match status" value="1"/>
</dbReference>
<name>A0AAV6W1E2_9ARAC</name>
<reference evidence="4 5" key="1">
    <citation type="journal article" date="2022" name="Nat. Ecol. Evol.">
        <title>A masculinizing supergene underlies an exaggerated male reproductive morph in a spider.</title>
        <authorList>
            <person name="Hendrickx F."/>
            <person name="De Corte Z."/>
            <person name="Sonet G."/>
            <person name="Van Belleghem S.M."/>
            <person name="Kostlbacher S."/>
            <person name="Vangestel C."/>
        </authorList>
    </citation>
    <scope>NUCLEOTIDE SEQUENCE [LARGE SCALE GENOMIC DNA]</scope>
    <source>
        <strain evidence="4">W744_W776</strain>
    </source>
</reference>
<evidence type="ECO:0000313" key="4">
    <source>
        <dbReference type="EMBL" id="KAG8201461.1"/>
    </source>
</evidence>
<feature type="region of interest" description="Disordered" evidence="2">
    <location>
        <begin position="630"/>
        <end position="660"/>
    </location>
</feature>
<evidence type="ECO:0000256" key="2">
    <source>
        <dbReference type="SAM" id="MobiDB-lite"/>
    </source>
</evidence>
<dbReference type="Proteomes" id="UP000827092">
    <property type="component" value="Unassembled WGS sequence"/>
</dbReference>
<sequence>MACNAEEKNPEDEFTFDQQLSYCQLILEKKLEKERISPKAAQELLRSLKILTSEKASFIKKRQVMRVSCGDYRKEMLNMVKSTNKCCGRKQAIEWTMVNQTDNKCQVKCKFCNCAISAKVERIRSHMKNCKKHEASEASTLCLSSSSDGEDFSSHKETCVSKKRELPIEPSPSTSLIQPKRQRTMGEFTMKTSNYQKAILDRKVSEFFYANSIAFNVADSDSFKELIHALRPGYFPPNRQKLAGPLLDAADKDVDTILKASLKDATITLMLDGWSNTSADSIIAVSIHTGTGKSQDTYLLEAVDCGSEKKTAEFCAGIAERVIKEIKQDYDKDVFAVCCDNENKMKKFRDIIVEKYPSILAFGCSAHYMNLLAQEITPKSVMKHVIEIQKFFRNHNRPHGWLIEKGGRRPQLPNETRWNSQEACLSSFVYNYQKYVEISIEHNEEFEKNILVCLDNKGLYRECLNLQVQVAIVAKKLDTLQNDACTLSDTVEIWLDVLDSKELSSYKDAIKRRLEQALTPVHYLANMTNPATNGKRLNKEQEALAELWLENFNPEFDVPLKMYQIQDECYPKSMFSESAIKSFEAKKWWKVMAHKAEKNDVLNTDFCMDEIISNRNEMEKVDNGLCRKFSKKHSHNPPEETTTQVPPFRFNFPDPGNNSQ</sequence>
<dbReference type="InterPro" id="IPR007021">
    <property type="entry name" value="DUF659"/>
</dbReference>
<dbReference type="Pfam" id="PF04937">
    <property type="entry name" value="DUF659"/>
    <property type="match status" value="1"/>
</dbReference>
<comment type="caution">
    <text evidence="4">The sequence shown here is derived from an EMBL/GenBank/DDBJ whole genome shotgun (WGS) entry which is preliminary data.</text>
</comment>
<dbReference type="SUPFAM" id="SSF53098">
    <property type="entry name" value="Ribonuclease H-like"/>
    <property type="match status" value="1"/>
</dbReference>
<dbReference type="PANTHER" id="PTHR13602:SF2">
    <property type="entry name" value="UPF0488 PROTEIN C8ORF33"/>
    <property type="match status" value="1"/>
</dbReference>
<feature type="domain" description="DUF659" evidence="3">
    <location>
        <begin position="237"/>
        <end position="387"/>
    </location>
</feature>
<accession>A0AAV6W1E2</accession>
<comment type="similarity">
    <text evidence="1">Belongs to the UPF0488 family.</text>
</comment>
<dbReference type="AlphaFoldDB" id="A0AAV6W1E2"/>
<protein>
    <recommendedName>
        <fullName evidence="3">DUF659 domain-containing protein</fullName>
    </recommendedName>
</protein>
<evidence type="ECO:0000259" key="3">
    <source>
        <dbReference type="Pfam" id="PF04937"/>
    </source>
</evidence>